<dbReference type="SUPFAM" id="SSF53474">
    <property type="entry name" value="alpha/beta-Hydrolases"/>
    <property type="match status" value="1"/>
</dbReference>
<feature type="domain" description="Transposase Synechocystis PCC 6803" evidence="3">
    <location>
        <begin position="278"/>
        <end position="388"/>
    </location>
</feature>
<dbReference type="KEGG" id="tig:THII_3601"/>
<dbReference type="InterPro" id="IPR009057">
    <property type="entry name" value="Homeodomain-like_sf"/>
</dbReference>
<keyword evidence="1" id="KW-0175">Coiled coil</keyword>
<dbReference type="HOGENOM" id="CLU_709672_0_0_6"/>
<feature type="region of interest" description="Disordered" evidence="2">
    <location>
        <begin position="54"/>
        <end position="73"/>
    </location>
</feature>
<dbReference type="Pfam" id="PF26363">
    <property type="entry name" value="Phospholipase-like"/>
    <property type="match status" value="1"/>
</dbReference>
<sequence>MGDGGGNAKTCQEEKKNRWEEWIKVSLICGELGNLIEKLGNLTKDNPHVDSPNTFIWDDNGSADTSQLEEKKKRWEERKNLIKQGRAKANDPNNNLSNQARKELKKACDTLERDMSAVEDARACEFAYKDEGSPIGFIRVKDWDDPRTGFHATLFKSEIDGRMILAFRGTDDLKDWVTNIQQALGYRTAQYDQAVLVAQEVLDEYGPNLTVTGHSLGGGLAALAGTVLSIKGTTFDAAGVHPNTLADYGKTPSDADGLITIVDIVYKRTILCHNINPMTYSTDFRKGVVNNLTQGMKWDDAVKLFQLSRATLSKWMNMAKNGNLSDPPRQEYKTRKISKNKLINLVKTEPDWTLAEYAQHFNCCPQAIASRFKKLNITRKKNLTLSRKG</sequence>
<evidence type="ECO:0000256" key="1">
    <source>
        <dbReference type="SAM" id="Coils"/>
    </source>
</evidence>
<dbReference type="AlphaFoldDB" id="A0A090AHR5"/>
<gene>
    <name evidence="4" type="ORF">THII_3601</name>
</gene>
<dbReference type="InterPro" id="IPR002622">
    <property type="entry name" value="Transposase_14"/>
</dbReference>
<dbReference type="Pfam" id="PF01710">
    <property type="entry name" value="HTH_Tnp_IS630"/>
    <property type="match status" value="1"/>
</dbReference>
<accession>A0A090AHR5</accession>
<dbReference type="STRING" id="40754.THII_3601"/>
<name>A0A090AHR5_9GAMM</name>
<dbReference type="Gene3D" id="3.40.50.1820">
    <property type="entry name" value="alpha/beta hydrolase"/>
    <property type="match status" value="1"/>
</dbReference>
<organism evidence="4 5">
    <name type="scientific">Thioploca ingrica</name>
    <dbReference type="NCBI Taxonomy" id="40754"/>
    <lineage>
        <taxon>Bacteria</taxon>
        <taxon>Pseudomonadati</taxon>
        <taxon>Pseudomonadota</taxon>
        <taxon>Gammaproteobacteria</taxon>
        <taxon>Thiotrichales</taxon>
        <taxon>Thiotrichaceae</taxon>
        <taxon>Thioploca</taxon>
    </lineage>
</organism>
<protein>
    <recommendedName>
        <fullName evidence="3">Transposase Synechocystis PCC 6803 domain-containing protein</fullName>
    </recommendedName>
</protein>
<dbReference type="SUPFAM" id="SSF46689">
    <property type="entry name" value="Homeodomain-like"/>
    <property type="match status" value="1"/>
</dbReference>
<proteinExistence type="predicted"/>
<feature type="coiled-coil region" evidence="1">
    <location>
        <begin position="94"/>
        <end position="121"/>
    </location>
</feature>
<dbReference type="InterPro" id="IPR029058">
    <property type="entry name" value="AB_hydrolase_fold"/>
</dbReference>
<dbReference type="EMBL" id="AP014633">
    <property type="protein sequence ID" value="BAP57898.1"/>
    <property type="molecule type" value="Genomic_DNA"/>
</dbReference>
<reference evidence="4" key="1">
    <citation type="journal article" date="2014" name="ISME J.">
        <title>Ecophysiology of Thioploca ingrica as revealed by the complete genome sequence supplemented with proteomic evidence.</title>
        <authorList>
            <person name="Kojima H."/>
            <person name="Ogura Y."/>
            <person name="Yamamoto N."/>
            <person name="Togashi T."/>
            <person name="Mori H."/>
            <person name="Watanabe T."/>
            <person name="Nemoto F."/>
            <person name="Kurokawa K."/>
            <person name="Hayashi T."/>
            <person name="Fukui M."/>
        </authorList>
    </citation>
    <scope>NUCLEOTIDE SEQUENCE [LARGE SCALE GENOMIC DNA]</scope>
</reference>
<evidence type="ECO:0000313" key="4">
    <source>
        <dbReference type="EMBL" id="BAP57898.1"/>
    </source>
</evidence>
<evidence type="ECO:0000256" key="2">
    <source>
        <dbReference type="SAM" id="MobiDB-lite"/>
    </source>
</evidence>
<dbReference type="Proteomes" id="UP000031623">
    <property type="component" value="Chromosome"/>
</dbReference>
<evidence type="ECO:0000259" key="3">
    <source>
        <dbReference type="Pfam" id="PF01710"/>
    </source>
</evidence>
<evidence type="ECO:0000313" key="5">
    <source>
        <dbReference type="Proteomes" id="UP000031623"/>
    </source>
</evidence>
<keyword evidence="5" id="KW-1185">Reference proteome</keyword>